<dbReference type="EMBL" id="JAHHHD010000008">
    <property type="protein sequence ID" value="MBW4658936.1"/>
    <property type="molecule type" value="Genomic_DNA"/>
</dbReference>
<organism evidence="1 2">
    <name type="scientific">Drouetiella hepatica Uher 2000/2452</name>
    <dbReference type="NCBI Taxonomy" id="904376"/>
    <lineage>
        <taxon>Bacteria</taxon>
        <taxon>Bacillati</taxon>
        <taxon>Cyanobacteriota</taxon>
        <taxon>Cyanophyceae</taxon>
        <taxon>Oculatellales</taxon>
        <taxon>Oculatellaceae</taxon>
        <taxon>Drouetiella</taxon>
    </lineage>
</organism>
<dbReference type="Proteomes" id="UP000757435">
    <property type="component" value="Unassembled WGS sequence"/>
</dbReference>
<evidence type="ECO:0000313" key="1">
    <source>
        <dbReference type="EMBL" id="MBW4658936.1"/>
    </source>
</evidence>
<comment type="caution">
    <text evidence="1">The sequence shown here is derived from an EMBL/GenBank/DDBJ whole genome shotgun (WGS) entry which is preliminary data.</text>
</comment>
<reference evidence="1" key="1">
    <citation type="submission" date="2021-05" db="EMBL/GenBank/DDBJ databases">
        <authorList>
            <person name="Pietrasiak N."/>
            <person name="Ward R."/>
            <person name="Stajich J.E."/>
            <person name="Kurbessoian T."/>
        </authorList>
    </citation>
    <scope>NUCLEOTIDE SEQUENCE</scope>
    <source>
        <strain evidence="1">UHER 2000/2452</strain>
    </source>
</reference>
<sequence length="85" mass="9335">MKQVLNCSSASFVAYLLPCSRDHCLSKQTLISPQPTAIARTQTLILGTQILISLKQMLVSLKQILILATQTLVLLEPIAIARMQT</sequence>
<protein>
    <submittedName>
        <fullName evidence="1">Uncharacterized protein</fullName>
    </submittedName>
</protein>
<name>A0A951QBS1_9CYAN</name>
<evidence type="ECO:0000313" key="2">
    <source>
        <dbReference type="Proteomes" id="UP000757435"/>
    </source>
</evidence>
<dbReference type="AlphaFoldDB" id="A0A951QBS1"/>
<accession>A0A951QBS1</accession>
<reference evidence="1" key="2">
    <citation type="journal article" date="2022" name="Microbiol. Resour. Announc.">
        <title>Metagenome Sequencing to Explore Phylogenomics of Terrestrial Cyanobacteria.</title>
        <authorList>
            <person name="Ward R.D."/>
            <person name="Stajich J.E."/>
            <person name="Johansen J.R."/>
            <person name="Huntemann M."/>
            <person name="Clum A."/>
            <person name="Foster B."/>
            <person name="Foster B."/>
            <person name="Roux S."/>
            <person name="Palaniappan K."/>
            <person name="Varghese N."/>
            <person name="Mukherjee S."/>
            <person name="Reddy T.B.K."/>
            <person name="Daum C."/>
            <person name="Copeland A."/>
            <person name="Chen I.A."/>
            <person name="Ivanova N.N."/>
            <person name="Kyrpides N.C."/>
            <person name="Shapiro N."/>
            <person name="Eloe-Fadrosh E.A."/>
            <person name="Pietrasiak N."/>
        </authorList>
    </citation>
    <scope>NUCLEOTIDE SEQUENCE</scope>
    <source>
        <strain evidence="1">UHER 2000/2452</strain>
    </source>
</reference>
<proteinExistence type="predicted"/>
<gene>
    <name evidence="1" type="ORF">KME15_09690</name>
</gene>